<organism evidence="1 2">
    <name type="scientific">Kineosporia corallincola</name>
    <dbReference type="NCBI Taxonomy" id="2835133"/>
    <lineage>
        <taxon>Bacteria</taxon>
        <taxon>Bacillati</taxon>
        <taxon>Actinomycetota</taxon>
        <taxon>Actinomycetes</taxon>
        <taxon>Kineosporiales</taxon>
        <taxon>Kineosporiaceae</taxon>
        <taxon>Kineosporia</taxon>
    </lineage>
</organism>
<protein>
    <recommendedName>
        <fullName evidence="3">2'-5' RNA ligase</fullName>
    </recommendedName>
</protein>
<comment type="caution">
    <text evidence="1">The sequence shown here is derived from an EMBL/GenBank/DDBJ whole genome shotgun (WGS) entry which is preliminary data.</text>
</comment>
<evidence type="ECO:0008006" key="3">
    <source>
        <dbReference type="Google" id="ProtNLM"/>
    </source>
</evidence>
<accession>A0ABS5TGD0</accession>
<proteinExistence type="predicted"/>
<keyword evidence="2" id="KW-1185">Reference proteome</keyword>
<dbReference type="Proteomes" id="UP001197247">
    <property type="component" value="Unassembled WGS sequence"/>
</dbReference>
<name>A0ABS5TGD0_9ACTN</name>
<dbReference type="EMBL" id="JAHBAY010000005">
    <property type="protein sequence ID" value="MBT0770148.1"/>
    <property type="molecule type" value="Genomic_DNA"/>
</dbReference>
<dbReference type="RefSeq" id="WP_214156439.1">
    <property type="nucleotide sequence ID" value="NZ_JAHBAY010000005.1"/>
</dbReference>
<gene>
    <name evidence="1" type="ORF">KIH74_14505</name>
</gene>
<reference evidence="1 2" key="1">
    <citation type="submission" date="2021-05" db="EMBL/GenBank/DDBJ databases">
        <title>Kineosporia and Streptomyces sp. nov. two new marine actinobacteria isolated from Coral.</title>
        <authorList>
            <person name="Buangrab K."/>
            <person name="Sutthacheep M."/>
            <person name="Yeemin T."/>
            <person name="Harunari E."/>
            <person name="Igarashi Y."/>
            <person name="Kanchanasin P."/>
            <person name="Tanasupawat S."/>
            <person name="Phongsopitanun W."/>
        </authorList>
    </citation>
    <scope>NUCLEOTIDE SEQUENCE [LARGE SCALE GENOMIC DNA]</scope>
    <source>
        <strain evidence="1 2">J2-2</strain>
    </source>
</reference>
<evidence type="ECO:0000313" key="2">
    <source>
        <dbReference type="Proteomes" id="UP001197247"/>
    </source>
</evidence>
<sequence length="239" mass="26115">MAFLTLDVALPLPTRLRDAAVRASDACAGRIDSAFRLGRPYPGLPDDEVCEPHVSLFMLRLHESRVNELLGAVSGVAARSTPVRAQGERWRPNPQGAPELHFRASPGWGVLQEQVVAAVAPLRDGLRERDPAGDSPAELIDRLRRQDPGGSRLAQLERYGYDEIAERFSPHVTVAWPRSRSGDGAPPGPEPSFWQGDLTRIGVYRMAPHGTCVRPFGVFPLSGEKLTPTRVIKTGGAFR</sequence>
<evidence type="ECO:0000313" key="1">
    <source>
        <dbReference type="EMBL" id="MBT0770148.1"/>
    </source>
</evidence>